<dbReference type="GO" id="GO:0016042">
    <property type="term" value="P:lipid catabolic process"/>
    <property type="evidence" value="ECO:0007669"/>
    <property type="project" value="UniProtKB-UniRule"/>
</dbReference>
<evidence type="ECO:0000259" key="5">
    <source>
        <dbReference type="PROSITE" id="PS51635"/>
    </source>
</evidence>
<feature type="active site" description="Nucleophile" evidence="4">
    <location>
        <position position="36"/>
    </location>
</feature>
<sequence>MGLALGSGAAKGWSHIGIIRGLERLGVKPDLVAGCSIGSFVGAAYAAGSLDNLEEWVRGFTRLQVVSMLDPALSGGLFRGEKVFGIAGGHLGEPSIEDLPMPFSCVATELDTGREIWLKEGPLRQCVRASCGMPGLLTPTLLNEQWLIDGAVVNPVPISLARAMGAEVVIAVNLNTDMHQPWDQEPDEVIEPQSGLFGQWFNRGGNGSPTPPGMWNVMSSTLNIMQERITRARMAGDPPEIQLCPRLGNLSIMDFHRAGEAIDEGEACVERNAHQLKEELTRLGLLPATPDPSP</sequence>
<dbReference type="Pfam" id="PF01734">
    <property type="entry name" value="Patatin"/>
    <property type="match status" value="1"/>
</dbReference>
<dbReference type="SUPFAM" id="SSF52151">
    <property type="entry name" value="FabD/lysophospholipase-like"/>
    <property type="match status" value="1"/>
</dbReference>
<dbReference type="PANTHER" id="PTHR14226:SF76">
    <property type="entry name" value="NTE FAMILY PROTEIN RSSA"/>
    <property type="match status" value="1"/>
</dbReference>
<gene>
    <name evidence="6" type="ORF">G113_14070</name>
</gene>
<evidence type="ECO:0000313" key="6">
    <source>
        <dbReference type="EMBL" id="EOD54489.1"/>
    </source>
</evidence>
<dbReference type="InterPro" id="IPR016035">
    <property type="entry name" value="Acyl_Trfase/lysoPLipase"/>
</dbReference>
<evidence type="ECO:0000256" key="2">
    <source>
        <dbReference type="ARBA" id="ARBA00022963"/>
    </source>
</evidence>
<keyword evidence="2 4" id="KW-0442">Lipid degradation</keyword>
<keyword evidence="7" id="KW-1185">Reference proteome</keyword>
<name>R1H7S3_9GAMM</name>
<comment type="caution">
    <text evidence="4">Lacks conserved residue(s) required for the propagation of feature annotation.</text>
</comment>
<evidence type="ECO:0000313" key="7">
    <source>
        <dbReference type="Proteomes" id="UP000013526"/>
    </source>
</evidence>
<dbReference type="AlphaFoldDB" id="R1H7S3"/>
<dbReference type="EMBL" id="AQGQ01000103">
    <property type="protein sequence ID" value="EOD54489.1"/>
    <property type="molecule type" value="Genomic_DNA"/>
</dbReference>
<organism evidence="6 7">
    <name type="scientific">Aeromonas molluscorum 848</name>
    <dbReference type="NCBI Taxonomy" id="1268236"/>
    <lineage>
        <taxon>Bacteria</taxon>
        <taxon>Pseudomonadati</taxon>
        <taxon>Pseudomonadota</taxon>
        <taxon>Gammaproteobacteria</taxon>
        <taxon>Aeromonadales</taxon>
        <taxon>Aeromonadaceae</taxon>
        <taxon>Aeromonas</taxon>
    </lineage>
</organism>
<dbReference type="PROSITE" id="PS51635">
    <property type="entry name" value="PNPLA"/>
    <property type="match status" value="1"/>
</dbReference>
<evidence type="ECO:0000256" key="4">
    <source>
        <dbReference type="PROSITE-ProRule" id="PRU01161"/>
    </source>
</evidence>
<keyword evidence="1 4" id="KW-0378">Hydrolase</keyword>
<evidence type="ECO:0000256" key="1">
    <source>
        <dbReference type="ARBA" id="ARBA00022801"/>
    </source>
</evidence>
<feature type="short sequence motif" description="DGA/G" evidence="4">
    <location>
        <begin position="149"/>
        <end position="151"/>
    </location>
</feature>
<protein>
    <recommendedName>
        <fullName evidence="5">PNPLA domain-containing protein</fullName>
    </recommendedName>
</protein>
<evidence type="ECO:0000256" key="3">
    <source>
        <dbReference type="ARBA" id="ARBA00023098"/>
    </source>
</evidence>
<dbReference type="Proteomes" id="UP000013526">
    <property type="component" value="Unassembled WGS sequence"/>
</dbReference>
<dbReference type="PANTHER" id="PTHR14226">
    <property type="entry name" value="NEUROPATHY TARGET ESTERASE/SWISS CHEESE D.MELANOGASTER"/>
    <property type="match status" value="1"/>
</dbReference>
<feature type="short sequence motif" description="GXSXG" evidence="4">
    <location>
        <begin position="34"/>
        <end position="38"/>
    </location>
</feature>
<dbReference type="PATRIC" id="fig|1268236.3.peg.2764"/>
<feature type="active site" description="Proton acceptor" evidence="4">
    <location>
        <position position="149"/>
    </location>
</feature>
<dbReference type="InterPro" id="IPR050301">
    <property type="entry name" value="NTE"/>
</dbReference>
<keyword evidence="3 4" id="KW-0443">Lipid metabolism</keyword>
<dbReference type="NCBIfam" id="NF007623">
    <property type="entry name" value="PRK10279.1"/>
    <property type="match status" value="1"/>
</dbReference>
<accession>R1H7S3</accession>
<dbReference type="Gene3D" id="3.40.1090.10">
    <property type="entry name" value="Cytosolic phospholipase A2 catalytic domain"/>
    <property type="match status" value="2"/>
</dbReference>
<feature type="domain" description="PNPLA" evidence="5">
    <location>
        <begin position="3"/>
        <end position="162"/>
    </location>
</feature>
<reference evidence="6 7" key="1">
    <citation type="journal article" date="2013" name="Genome Announc.">
        <title>Draft Genome Sequence of Aeromonas molluscorum Strain 848TT, Isolated from Bivalve Molluscs.</title>
        <authorList>
            <person name="Spataro N."/>
            <person name="Farfan M."/>
            <person name="Albarral V."/>
            <person name="Sanglas A."/>
            <person name="Loren J.G."/>
            <person name="Fuste M.C."/>
            <person name="Bosch E."/>
        </authorList>
    </citation>
    <scope>NUCLEOTIDE SEQUENCE [LARGE SCALE GENOMIC DNA]</scope>
    <source>
        <strain evidence="6 7">848</strain>
    </source>
</reference>
<dbReference type="InterPro" id="IPR002641">
    <property type="entry name" value="PNPLA_dom"/>
</dbReference>
<proteinExistence type="predicted"/>
<dbReference type="GO" id="GO:0016787">
    <property type="term" value="F:hydrolase activity"/>
    <property type="evidence" value="ECO:0007669"/>
    <property type="project" value="UniProtKB-UniRule"/>
</dbReference>
<comment type="caution">
    <text evidence="6">The sequence shown here is derived from an EMBL/GenBank/DDBJ whole genome shotgun (WGS) entry which is preliminary data.</text>
</comment>